<name>A0A915EQ18_9BILA</name>
<dbReference type="SUPFAM" id="SSF52047">
    <property type="entry name" value="RNI-like"/>
    <property type="match status" value="1"/>
</dbReference>
<dbReference type="AlphaFoldDB" id="A0A915EQ18"/>
<dbReference type="WBParaSite" id="jg859">
    <property type="protein sequence ID" value="jg859"/>
    <property type="gene ID" value="jg859"/>
</dbReference>
<accession>A0A915EQ18</accession>
<dbReference type="Proteomes" id="UP000887574">
    <property type="component" value="Unplaced"/>
</dbReference>
<keyword evidence="1" id="KW-1185">Reference proteome</keyword>
<proteinExistence type="predicted"/>
<evidence type="ECO:0000313" key="1">
    <source>
        <dbReference type="Proteomes" id="UP000887574"/>
    </source>
</evidence>
<sequence length="319" mass="37143">MSDNVTKLSVRDCVRSSKLPINMDVVDINLFKLLCLNIYQQLLLCGEELFEFDVSSPIHQTVFWDFFNANVLNELAELFSKENLMPNTVKLSPEVIDAISPILKRSQQLNYIDISSSGLQPFYLPACLQFLSFNIADFKNGLADIATFNTTILRGIFTYIHQVENLPFTFCQFYEEFLKKFPNIIVDMDGYMLTDWTDFCQTVQVIGRNMRFLRITPYQRPQGFIFDVTAEILDVILYYCPEIEYVGFLVENSFSRNDYSKLARLEHLRALELNHNDYLDDDHLQEMLAGTFENRHNHPQRSVEHVIYSLLADALFVNE</sequence>
<reference evidence="2" key="1">
    <citation type="submission" date="2022-11" db="UniProtKB">
        <authorList>
            <consortium name="WormBaseParasite"/>
        </authorList>
    </citation>
    <scope>IDENTIFICATION</scope>
</reference>
<protein>
    <submittedName>
        <fullName evidence="2">Uncharacterized protein</fullName>
    </submittedName>
</protein>
<evidence type="ECO:0000313" key="2">
    <source>
        <dbReference type="WBParaSite" id="jg859"/>
    </source>
</evidence>
<organism evidence="1 2">
    <name type="scientific">Ditylenchus dipsaci</name>
    <dbReference type="NCBI Taxonomy" id="166011"/>
    <lineage>
        <taxon>Eukaryota</taxon>
        <taxon>Metazoa</taxon>
        <taxon>Ecdysozoa</taxon>
        <taxon>Nematoda</taxon>
        <taxon>Chromadorea</taxon>
        <taxon>Rhabditida</taxon>
        <taxon>Tylenchina</taxon>
        <taxon>Tylenchomorpha</taxon>
        <taxon>Sphaerularioidea</taxon>
        <taxon>Anguinidae</taxon>
        <taxon>Anguininae</taxon>
        <taxon>Ditylenchus</taxon>
    </lineage>
</organism>